<dbReference type="AlphaFoldDB" id="A0A803JS80"/>
<dbReference type="Ensembl" id="ENSXETT00000114458">
    <property type="protein sequence ID" value="ENSXETP00000110870"/>
    <property type="gene ID" value="ENSXETG00000045269"/>
</dbReference>
<sequence>VEVGSSLEVASLGALGHVEKRGIGHRHFIIHLLCIMLTGALQFLYLPASWNLSFQFLIVRLHFICRLIQASWLAQITPQNKDDTQGNSLQRDFADILFVKTKFILVCHRFYWLSFHPLLLKKALPFDCIT</sequence>
<organism evidence="2">
    <name type="scientific">Xenopus tropicalis</name>
    <name type="common">Western clawed frog</name>
    <name type="synonym">Silurana tropicalis</name>
    <dbReference type="NCBI Taxonomy" id="8364"/>
    <lineage>
        <taxon>Eukaryota</taxon>
        <taxon>Metazoa</taxon>
        <taxon>Chordata</taxon>
        <taxon>Craniata</taxon>
        <taxon>Vertebrata</taxon>
        <taxon>Euteleostomi</taxon>
        <taxon>Amphibia</taxon>
        <taxon>Batrachia</taxon>
        <taxon>Anura</taxon>
        <taxon>Pipoidea</taxon>
        <taxon>Pipidae</taxon>
        <taxon>Xenopodinae</taxon>
        <taxon>Xenopus</taxon>
        <taxon>Silurana</taxon>
    </lineage>
</organism>
<proteinExistence type="predicted"/>
<feature type="transmembrane region" description="Helical" evidence="1">
    <location>
        <begin position="28"/>
        <end position="46"/>
    </location>
</feature>
<keyword evidence="1" id="KW-0472">Membrane</keyword>
<name>A0A803JS80_XENTR</name>
<reference evidence="2" key="2">
    <citation type="submission" date="2021-03" db="UniProtKB">
        <authorList>
            <consortium name="Ensembl"/>
        </authorList>
    </citation>
    <scope>IDENTIFICATION</scope>
</reference>
<dbReference type="InParanoid" id="A0A803JS80"/>
<evidence type="ECO:0000313" key="2">
    <source>
        <dbReference type="Ensembl" id="ENSXETP00000110870"/>
    </source>
</evidence>
<protein>
    <submittedName>
        <fullName evidence="2">Uncharacterized protein</fullName>
    </submittedName>
</protein>
<keyword evidence="1" id="KW-0812">Transmembrane</keyword>
<evidence type="ECO:0000256" key="1">
    <source>
        <dbReference type="SAM" id="Phobius"/>
    </source>
</evidence>
<keyword evidence="1" id="KW-1133">Transmembrane helix</keyword>
<reference evidence="2" key="1">
    <citation type="journal article" date="2010" name="Science">
        <title>The genome of the Western clawed frog Xenopus tropicalis.</title>
        <authorList>
            <person name="Hellsten U."/>
            <person name="Harland R.M."/>
            <person name="Gilchrist M.J."/>
            <person name="Hendrix D."/>
            <person name="Jurka J."/>
            <person name="Kapitonov V."/>
            <person name="Ovcharenko I."/>
            <person name="Putnam N.H."/>
            <person name="Shu S."/>
            <person name="Taher L."/>
            <person name="Blitz I.L."/>
            <person name="Blumberg B."/>
            <person name="Dichmann D.S."/>
            <person name="Dubchak I."/>
            <person name="Amaya E."/>
            <person name="Detter J.C."/>
            <person name="Fletcher R."/>
            <person name="Gerhard D.S."/>
            <person name="Goodstein D."/>
            <person name="Graves T."/>
            <person name="Grigoriev I.V."/>
            <person name="Grimwood J."/>
            <person name="Kawashima T."/>
            <person name="Lindquist E."/>
            <person name="Lucas S.M."/>
            <person name="Mead P.E."/>
            <person name="Mitros T."/>
            <person name="Ogino H."/>
            <person name="Ohta Y."/>
            <person name="Poliakov A.V."/>
            <person name="Pollet N."/>
            <person name="Robert J."/>
            <person name="Salamov A."/>
            <person name="Sater A.K."/>
            <person name="Schmutz J."/>
            <person name="Terry A."/>
            <person name="Vize P.D."/>
            <person name="Warren W.C."/>
            <person name="Wells D."/>
            <person name="Wills A."/>
            <person name="Wilson R.K."/>
            <person name="Zimmerman L.B."/>
            <person name="Zorn A.M."/>
            <person name="Grainger R."/>
            <person name="Grammer T."/>
            <person name="Khokha M.K."/>
            <person name="Richardson P.M."/>
            <person name="Rokhsar D.S."/>
        </authorList>
    </citation>
    <scope>NUCLEOTIDE SEQUENCE [LARGE SCALE GENOMIC DNA]</scope>
    <source>
        <strain evidence="2">Nigerian</strain>
    </source>
</reference>
<accession>A0A803JS80</accession>